<keyword evidence="2" id="KW-1185">Reference proteome</keyword>
<dbReference type="PANTHER" id="PTHR41913">
    <property type="entry name" value="DUF1684 DOMAIN-CONTAINING PROTEIN"/>
    <property type="match status" value="1"/>
</dbReference>
<accession>A0ABV8KSS0</accession>
<dbReference type="PANTHER" id="PTHR41913:SF1">
    <property type="entry name" value="DUF1684 DOMAIN-CONTAINING PROTEIN"/>
    <property type="match status" value="1"/>
</dbReference>
<organism evidence="1 2">
    <name type="scientific">Micromonospora zhanjiangensis</name>
    <dbReference type="NCBI Taxonomy" id="1522057"/>
    <lineage>
        <taxon>Bacteria</taxon>
        <taxon>Bacillati</taxon>
        <taxon>Actinomycetota</taxon>
        <taxon>Actinomycetes</taxon>
        <taxon>Micromonosporales</taxon>
        <taxon>Micromonosporaceae</taxon>
        <taxon>Micromonospora</taxon>
    </lineage>
</organism>
<dbReference type="InterPro" id="IPR012467">
    <property type="entry name" value="DUF1684"/>
</dbReference>
<comment type="caution">
    <text evidence="1">The sequence shown here is derived from an EMBL/GenBank/DDBJ whole genome shotgun (WGS) entry which is preliminary data.</text>
</comment>
<proteinExistence type="predicted"/>
<dbReference type="Pfam" id="PF07920">
    <property type="entry name" value="DUF1684"/>
    <property type="match status" value="1"/>
</dbReference>
<dbReference type="Proteomes" id="UP001595868">
    <property type="component" value="Unassembled WGS sequence"/>
</dbReference>
<reference evidence="2" key="1">
    <citation type="journal article" date="2019" name="Int. J. Syst. Evol. Microbiol.">
        <title>The Global Catalogue of Microorganisms (GCM) 10K type strain sequencing project: providing services to taxonomists for standard genome sequencing and annotation.</title>
        <authorList>
            <consortium name="The Broad Institute Genomics Platform"/>
            <consortium name="The Broad Institute Genome Sequencing Center for Infectious Disease"/>
            <person name="Wu L."/>
            <person name="Ma J."/>
        </authorList>
    </citation>
    <scope>NUCLEOTIDE SEQUENCE [LARGE SCALE GENOMIC DNA]</scope>
    <source>
        <strain evidence="2">2902at01</strain>
    </source>
</reference>
<name>A0ABV8KSS0_9ACTN</name>
<evidence type="ECO:0000313" key="1">
    <source>
        <dbReference type="EMBL" id="MFC4109064.1"/>
    </source>
</evidence>
<evidence type="ECO:0000313" key="2">
    <source>
        <dbReference type="Proteomes" id="UP001595868"/>
    </source>
</evidence>
<protein>
    <submittedName>
        <fullName evidence="1">DUF1684 domain-containing protein</fullName>
    </submittedName>
</protein>
<dbReference type="RefSeq" id="WP_377550033.1">
    <property type="nucleotide sequence ID" value="NZ_JBHSBN010000020.1"/>
</dbReference>
<gene>
    <name evidence="1" type="ORF">ACFOX0_24435</name>
</gene>
<sequence length="279" mass="30397">MSTTAPTVVDPFVADWRGWHRRHEQARAAPDGFLAVTGLYWLTERPQRIPDVPGRWHTGPDGVVVDLADGEELTTDGRPVTGRYVVGRIAERASVLVNDSAGVVEIGRRGGRDIVRPRRADHPLRTGYRGTPAYPPSPAWVVEGRYVPFDEPRPTTVGAAVDGLRHVYHAAGRIEFEIDGLPLSLTGFDGPSPGSLTVLFTDATSGVTTYAANRSVAVPAPDERGRVRLDFNRATNLPCAYTDFATCPLPPAENRLPIAVEAGEQTPHERRTTPEVGRR</sequence>
<dbReference type="EMBL" id="JBHSBN010000020">
    <property type="protein sequence ID" value="MFC4109064.1"/>
    <property type="molecule type" value="Genomic_DNA"/>
</dbReference>